<feature type="domain" description="Glycosyltransferase 2-like" evidence="1">
    <location>
        <begin position="7"/>
        <end position="179"/>
    </location>
</feature>
<dbReference type="InterPro" id="IPR050834">
    <property type="entry name" value="Glycosyltransf_2"/>
</dbReference>
<dbReference type="PATRIC" id="fig|1379910.4.peg.2750"/>
<dbReference type="CDD" id="cd00761">
    <property type="entry name" value="Glyco_tranf_GTA_type"/>
    <property type="match status" value="1"/>
</dbReference>
<dbReference type="RefSeq" id="WP_048921254.1">
    <property type="nucleotide sequence ID" value="NZ_CP010777.1"/>
</dbReference>
<organism evidence="2 3">
    <name type="scientific">Rufibacter radiotolerans</name>
    <dbReference type="NCBI Taxonomy" id="1379910"/>
    <lineage>
        <taxon>Bacteria</taxon>
        <taxon>Pseudomonadati</taxon>
        <taxon>Bacteroidota</taxon>
        <taxon>Cytophagia</taxon>
        <taxon>Cytophagales</taxon>
        <taxon>Hymenobacteraceae</taxon>
        <taxon>Rufibacter</taxon>
    </lineage>
</organism>
<accession>A0A0H4VQR3</accession>
<dbReference type="OrthoDB" id="396512at2"/>
<proteinExistence type="predicted"/>
<gene>
    <name evidence="2" type="ORF">TH63_12675</name>
</gene>
<dbReference type="InterPro" id="IPR001173">
    <property type="entry name" value="Glyco_trans_2-like"/>
</dbReference>
<dbReference type="GO" id="GO:0016740">
    <property type="term" value="F:transferase activity"/>
    <property type="evidence" value="ECO:0007669"/>
    <property type="project" value="UniProtKB-KW"/>
</dbReference>
<dbReference type="PANTHER" id="PTHR43685:SF11">
    <property type="entry name" value="GLYCOSYLTRANSFERASE TAGX-RELATED"/>
    <property type="match status" value="1"/>
</dbReference>
<dbReference type="SUPFAM" id="SSF53448">
    <property type="entry name" value="Nucleotide-diphospho-sugar transferases"/>
    <property type="match status" value="1"/>
</dbReference>
<dbReference type="EMBL" id="CP010777">
    <property type="protein sequence ID" value="AKQ46282.1"/>
    <property type="molecule type" value="Genomic_DNA"/>
</dbReference>
<dbReference type="PANTHER" id="PTHR43685">
    <property type="entry name" value="GLYCOSYLTRANSFERASE"/>
    <property type="match status" value="1"/>
</dbReference>
<dbReference type="Proteomes" id="UP000036458">
    <property type="component" value="Chromosome"/>
</dbReference>
<sequence>MTPPLVSIICLCYNHAPFLREALDSVLAQTYPHLEILVVDDKSTDASVQIIKEYITRFPQIKFIKHLENQGNCASFNEGFHLSQGEFFIDFATDDVLHPERVARQVAAFQDLPANYGVVYTDGELIDEQSKSLGFFYARTTQGKLTPAPAEGDVFAQVLGRYFICPPTMMMRRQVLEELNGYDPELAYEDFDFWVRSSRNWQYHFLDQVLCQRRIHPYSLSRKVYQVGDKQLASTVRVIQKAQKLVRTSLEKKAVLTRIKYEARHAYFTANYQEAEELLAILQAEQGLTPVYKVLQVLTQKRVPLQFIRRWYHRWKYGYTAA</sequence>
<evidence type="ECO:0000259" key="1">
    <source>
        <dbReference type="Pfam" id="PF00535"/>
    </source>
</evidence>
<keyword evidence="2" id="KW-0808">Transferase</keyword>
<dbReference type="Gene3D" id="3.90.550.10">
    <property type="entry name" value="Spore Coat Polysaccharide Biosynthesis Protein SpsA, Chain A"/>
    <property type="match status" value="1"/>
</dbReference>
<dbReference type="AlphaFoldDB" id="A0A0H4VQR3"/>
<dbReference type="InterPro" id="IPR029044">
    <property type="entry name" value="Nucleotide-diphossugar_trans"/>
</dbReference>
<evidence type="ECO:0000313" key="3">
    <source>
        <dbReference type="Proteomes" id="UP000036458"/>
    </source>
</evidence>
<reference evidence="2 3" key="1">
    <citation type="submission" date="2015-01" db="EMBL/GenBank/DDBJ databases">
        <title>Rufibacter sp./DG31D/ whole genome sequencing.</title>
        <authorList>
            <person name="Kim M.K."/>
            <person name="Srinivasan S."/>
            <person name="Lee J.-J."/>
        </authorList>
    </citation>
    <scope>NUCLEOTIDE SEQUENCE [LARGE SCALE GENOMIC DNA]</scope>
    <source>
        <strain evidence="2 3">DG31D</strain>
    </source>
</reference>
<name>A0A0H4VQR3_9BACT</name>
<evidence type="ECO:0000313" key="2">
    <source>
        <dbReference type="EMBL" id="AKQ46282.1"/>
    </source>
</evidence>
<dbReference type="Pfam" id="PF00535">
    <property type="entry name" value="Glycos_transf_2"/>
    <property type="match status" value="1"/>
</dbReference>
<keyword evidence="3" id="KW-1185">Reference proteome</keyword>
<dbReference type="KEGG" id="ruf:TH63_12675"/>
<dbReference type="STRING" id="1379910.TH63_12675"/>
<protein>
    <submittedName>
        <fullName evidence="2">Glycosyl transferase</fullName>
    </submittedName>
</protein>